<name>A0ABY4HKR1_9FLAO</name>
<dbReference type="InterPro" id="IPR050766">
    <property type="entry name" value="Bact_Lucif_Oxidored"/>
</dbReference>
<dbReference type="EMBL" id="CP090145">
    <property type="protein sequence ID" value="UOX32912.1"/>
    <property type="molecule type" value="Genomic_DNA"/>
</dbReference>
<dbReference type="RefSeq" id="WP_246915700.1">
    <property type="nucleotide sequence ID" value="NZ_CP090145.1"/>
</dbReference>
<dbReference type="PANTHER" id="PTHR30137:SF6">
    <property type="entry name" value="LUCIFERASE-LIKE MONOOXYGENASE"/>
    <property type="match status" value="1"/>
</dbReference>
<reference evidence="2" key="1">
    <citation type="submission" date="2021-12" db="EMBL/GenBank/DDBJ databases">
        <authorList>
            <person name="Cha I.-T."/>
            <person name="Lee K.-E."/>
            <person name="Park S.-J."/>
        </authorList>
    </citation>
    <scope>NUCLEOTIDE SEQUENCE</scope>
    <source>
        <strain evidence="2">YSM-43</strain>
    </source>
</reference>
<dbReference type="Pfam" id="PF00296">
    <property type="entry name" value="Bac_luciferase"/>
    <property type="match status" value="1"/>
</dbReference>
<dbReference type="SUPFAM" id="SSF51679">
    <property type="entry name" value="Bacterial luciferase-like"/>
    <property type="match status" value="1"/>
</dbReference>
<dbReference type="CDD" id="cd00347">
    <property type="entry name" value="Flavin_utilizing_monoxygenases"/>
    <property type="match status" value="1"/>
</dbReference>
<reference evidence="2" key="2">
    <citation type="submission" date="2022-04" db="EMBL/GenBank/DDBJ databases">
        <title>Complete Genome Sequence of Flavobacterium sediminilitoris YSM-43, Isolated from a Tidal Sediment.</title>
        <authorList>
            <person name="Lee P.A."/>
        </authorList>
    </citation>
    <scope>NUCLEOTIDE SEQUENCE</scope>
    <source>
        <strain evidence="2">YSM-43</strain>
    </source>
</reference>
<proteinExistence type="predicted"/>
<keyword evidence="3" id="KW-1185">Reference proteome</keyword>
<protein>
    <submittedName>
        <fullName evidence="2">LLM class flavin-dependent oxidoreductase</fullName>
    </submittedName>
</protein>
<organism evidence="2 3">
    <name type="scientific">Flavobacterium sediminilitoris</name>
    <dbReference type="NCBI Taxonomy" id="2024526"/>
    <lineage>
        <taxon>Bacteria</taxon>
        <taxon>Pseudomonadati</taxon>
        <taxon>Bacteroidota</taxon>
        <taxon>Flavobacteriia</taxon>
        <taxon>Flavobacteriales</taxon>
        <taxon>Flavobacteriaceae</taxon>
        <taxon>Flavobacterium</taxon>
    </lineage>
</organism>
<dbReference type="InterPro" id="IPR036661">
    <property type="entry name" value="Luciferase-like_sf"/>
</dbReference>
<feature type="domain" description="Luciferase-like" evidence="1">
    <location>
        <begin position="1"/>
        <end position="232"/>
    </location>
</feature>
<evidence type="ECO:0000259" key="1">
    <source>
        <dbReference type="Pfam" id="PF00296"/>
    </source>
</evidence>
<accession>A0ABY4HKR1</accession>
<dbReference type="PANTHER" id="PTHR30137">
    <property type="entry name" value="LUCIFERASE-LIKE MONOOXYGENASE"/>
    <property type="match status" value="1"/>
</dbReference>
<dbReference type="Proteomes" id="UP000830454">
    <property type="component" value="Chromosome"/>
</dbReference>
<gene>
    <name evidence="2" type="ORF">LXD69_12800</name>
</gene>
<evidence type="ECO:0000313" key="3">
    <source>
        <dbReference type="Proteomes" id="UP000830454"/>
    </source>
</evidence>
<sequence>MNYGILDFGSIQSNSNAISTIHETIEMAQLAEELGFTRYWLSEHHEDNLAWKNPDIILPLLAGYTQKIRVGSAGVLVGLNAPINTAYHYKLLANLYPSRIDLGLAKGKTEEHKSIELADGSDWKKNLDDYFNRVRKIKSLINDQVSTIILPPKQGESPEIWVLGTSKSSIDFIIEEKTSFSLSLFHIINELPSPDIIKELREQYILKNRVEPNINITLSAFCSDDEKRVAAINEKTKHIKINYSGSPDYFKDFLEKQAEIYQVNEIIILNLGETLEEKQALMNVFKVEKHEFKITN</sequence>
<dbReference type="InterPro" id="IPR011251">
    <property type="entry name" value="Luciferase-like_dom"/>
</dbReference>
<evidence type="ECO:0000313" key="2">
    <source>
        <dbReference type="EMBL" id="UOX32912.1"/>
    </source>
</evidence>
<dbReference type="Gene3D" id="3.20.20.30">
    <property type="entry name" value="Luciferase-like domain"/>
    <property type="match status" value="1"/>
</dbReference>